<organism evidence="1">
    <name type="scientific">Rhizophora mucronata</name>
    <name type="common">Asiatic mangrove</name>
    <dbReference type="NCBI Taxonomy" id="61149"/>
    <lineage>
        <taxon>Eukaryota</taxon>
        <taxon>Viridiplantae</taxon>
        <taxon>Streptophyta</taxon>
        <taxon>Embryophyta</taxon>
        <taxon>Tracheophyta</taxon>
        <taxon>Spermatophyta</taxon>
        <taxon>Magnoliopsida</taxon>
        <taxon>eudicotyledons</taxon>
        <taxon>Gunneridae</taxon>
        <taxon>Pentapetalae</taxon>
        <taxon>rosids</taxon>
        <taxon>fabids</taxon>
        <taxon>Malpighiales</taxon>
        <taxon>Rhizophoraceae</taxon>
        <taxon>Rhizophora</taxon>
    </lineage>
</organism>
<sequence length="20" mass="2309">MAKHQKLSILLFSIRSTFTS</sequence>
<accession>A0A2P2QAL2</accession>
<protein>
    <submittedName>
        <fullName evidence="1">Uncharacterized protein</fullName>
    </submittedName>
</protein>
<dbReference type="AlphaFoldDB" id="A0A2P2QAL2"/>
<name>A0A2P2QAL2_RHIMU</name>
<reference evidence="1" key="1">
    <citation type="submission" date="2018-02" db="EMBL/GenBank/DDBJ databases">
        <title>Rhizophora mucronata_Transcriptome.</title>
        <authorList>
            <person name="Meera S.P."/>
            <person name="Sreeshan A."/>
            <person name="Augustine A."/>
        </authorList>
    </citation>
    <scope>NUCLEOTIDE SEQUENCE</scope>
    <source>
        <tissue evidence="1">Leaf</tissue>
    </source>
</reference>
<evidence type="ECO:0000313" key="1">
    <source>
        <dbReference type="EMBL" id="MBX63964.1"/>
    </source>
</evidence>
<dbReference type="EMBL" id="GGEC01083480">
    <property type="protein sequence ID" value="MBX63964.1"/>
    <property type="molecule type" value="Transcribed_RNA"/>
</dbReference>
<proteinExistence type="predicted"/>